<dbReference type="Pfam" id="PF00903">
    <property type="entry name" value="Glyoxalase"/>
    <property type="match status" value="1"/>
</dbReference>
<dbReference type="Proteomes" id="UP001623661">
    <property type="component" value="Unassembled WGS sequence"/>
</dbReference>
<accession>A0ABW8TUZ0</accession>
<proteinExistence type="predicted"/>
<dbReference type="PROSITE" id="PS51819">
    <property type="entry name" value="VOC"/>
    <property type="match status" value="1"/>
</dbReference>
<evidence type="ECO:0000259" key="1">
    <source>
        <dbReference type="PROSITE" id="PS51819"/>
    </source>
</evidence>
<comment type="caution">
    <text evidence="2">The sequence shown here is derived from an EMBL/GenBank/DDBJ whole genome shotgun (WGS) entry which is preliminary data.</text>
</comment>
<evidence type="ECO:0000313" key="3">
    <source>
        <dbReference type="Proteomes" id="UP001623661"/>
    </source>
</evidence>
<keyword evidence="3" id="KW-1185">Reference proteome</keyword>
<dbReference type="InterPro" id="IPR004360">
    <property type="entry name" value="Glyas_Fos-R_dOase_dom"/>
</dbReference>
<dbReference type="RefSeq" id="WP_406765574.1">
    <property type="nucleotide sequence ID" value="NZ_JBJHZY010000002.1"/>
</dbReference>
<dbReference type="EMBL" id="JBJHZY010000002">
    <property type="protein sequence ID" value="MFL0268953.1"/>
    <property type="molecule type" value="Genomic_DNA"/>
</dbReference>
<organism evidence="2 3">
    <name type="scientific">Candidatus Clostridium radicumherbarum</name>
    <dbReference type="NCBI Taxonomy" id="3381662"/>
    <lineage>
        <taxon>Bacteria</taxon>
        <taxon>Bacillati</taxon>
        <taxon>Bacillota</taxon>
        <taxon>Clostridia</taxon>
        <taxon>Eubacteriales</taxon>
        <taxon>Clostridiaceae</taxon>
        <taxon>Clostridium</taxon>
    </lineage>
</organism>
<dbReference type="Gene3D" id="3.10.180.10">
    <property type="entry name" value="2,3-Dihydroxybiphenyl 1,2-Dioxygenase, domain 1"/>
    <property type="match status" value="1"/>
</dbReference>
<dbReference type="SUPFAM" id="SSF54593">
    <property type="entry name" value="Glyoxalase/Bleomycin resistance protein/Dihydroxybiphenyl dioxygenase"/>
    <property type="match status" value="1"/>
</dbReference>
<dbReference type="InterPro" id="IPR029068">
    <property type="entry name" value="Glyas_Bleomycin-R_OHBP_Dase"/>
</dbReference>
<evidence type="ECO:0000313" key="2">
    <source>
        <dbReference type="EMBL" id="MFL0268953.1"/>
    </source>
</evidence>
<dbReference type="InterPro" id="IPR037523">
    <property type="entry name" value="VOC_core"/>
</dbReference>
<protein>
    <submittedName>
        <fullName evidence="2">VOC family protein</fullName>
    </submittedName>
</protein>
<gene>
    <name evidence="2" type="ORF">ACJDUH_12720</name>
</gene>
<sequence>MFKSANTTIETANFKKAVKFYVETLGLNLQSEIEGHLAQVEAPGLTIWIIHPDGVEDLQPVTTENISFGFEVEKLNLEVEHLKAKGIKFNRFMDSETTRFAYFNDPDGNLLYLIELKPQAGEAIK</sequence>
<feature type="domain" description="VOC" evidence="1">
    <location>
        <begin position="3"/>
        <end position="116"/>
    </location>
</feature>
<reference evidence="2 3" key="1">
    <citation type="submission" date="2024-11" db="EMBL/GenBank/DDBJ databases">
        <authorList>
            <person name="Heng Y.C."/>
            <person name="Lim A.C.H."/>
            <person name="Lee J.K.Y."/>
            <person name="Kittelmann S."/>
        </authorList>
    </citation>
    <scope>NUCLEOTIDE SEQUENCE [LARGE SCALE GENOMIC DNA]</scope>
    <source>
        <strain evidence="2 3">WILCCON 0202</strain>
    </source>
</reference>
<name>A0ABW8TUZ0_9CLOT</name>